<evidence type="ECO:0008006" key="4">
    <source>
        <dbReference type="Google" id="ProtNLM"/>
    </source>
</evidence>
<name>A0ABR6W897_9BACT</name>
<comment type="caution">
    <text evidence="2">The sequence shown here is derived from an EMBL/GenBank/DDBJ whole genome shotgun (WGS) entry which is preliminary data.</text>
</comment>
<evidence type="ECO:0000313" key="2">
    <source>
        <dbReference type="EMBL" id="MBC3792737.1"/>
    </source>
</evidence>
<reference evidence="2 3" key="1">
    <citation type="submission" date="2019-06" db="EMBL/GenBank/DDBJ databases">
        <title>Spirosoma utsteinense sp. nov. isolated from Antarctic ice-free soils.</title>
        <authorList>
            <person name="Tahon G."/>
        </authorList>
    </citation>
    <scope>NUCLEOTIDE SEQUENCE [LARGE SCALE GENOMIC DNA]</scope>
    <source>
        <strain evidence="2 3">LMG 31447</strain>
    </source>
</reference>
<gene>
    <name evidence="2" type="ORF">FH603_3251</name>
</gene>
<sequence>MKKTVLLFHLVFTLLSARGQGVVTNEKLSVEARMAKARAAKTERKIAKPANAPGDNKLQKARSADYQPPVNKVLKGPNGEVVRTGERGAKYYVNKNGSRTYLSSNQ</sequence>
<accession>A0ABR6W897</accession>
<proteinExistence type="predicted"/>
<protein>
    <recommendedName>
        <fullName evidence="4">PBCV-specific basic adaptor domain-containing protein</fullName>
    </recommendedName>
</protein>
<evidence type="ECO:0000256" key="1">
    <source>
        <dbReference type="SAM" id="MobiDB-lite"/>
    </source>
</evidence>
<dbReference type="EMBL" id="VFIA01000019">
    <property type="protein sequence ID" value="MBC3792737.1"/>
    <property type="molecule type" value="Genomic_DNA"/>
</dbReference>
<dbReference type="RefSeq" id="WP_186738500.1">
    <property type="nucleotide sequence ID" value="NZ_VFIA01000019.1"/>
</dbReference>
<keyword evidence="3" id="KW-1185">Reference proteome</keyword>
<evidence type="ECO:0000313" key="3">
    <source>
        <dbReference type="Proteomes" id="UP000700732"/>
    </source>
</evidence>
<dbReference type="Proteomes" id="UP000700732">
    <property type="component" value="Unassembled WGS sequence"/>
</dbReference>
<organism evidence="2 3">
    <name type="scientific">Spirosoma utsteinense</name>
    <dbReference type="NCBI Taxonomy" id="2585773"/>
    <lineage>
        <taxon>Bacteria</taxon>
        <taxon>Pseudomonadati</taxon>
        <taxon>Bacteroidota</taxon>
        <taxon>Cytophagia</taxon>
        <taxon>Cytophagales</taxon>
        <taxon>Cytophagaceae</taxon>
        <taxon>Spirosoma</taxon>
    </lineage>
</organism>
<feature type="region of interest" description="Disordered" evidence="1">
    <location>
        <begin position="41"/>
        <end position="81"/>
    </location>
</feature>